<dbReference type="AlphaFoldDB" id="A0A0C3BUY8"/>
<feature type="compositionally biased region" description="Pro residues" evidence="1">
    <location>
        <begin position="353"/>
        <end position="367"/>
    </location>
</feature>
<accession>A0A0C3BUY8</accession>
<feature type="compositionally biased region" description="Pro residues" evidence="1">
    <location>
        <begin position="469"/>
        <end position="497"/>
    </location>
</feature>
<protein>
    <recommendedName>
        <fullName evidence="2">C2 domain-containing protein</fullName>
    </recommendedName>
</protein>
<feature type="compositionally biased region" description="Basic and acidic residues" evidence="1">
    <location>
        <begin position="518"/>
        <end position="536"/>
    </location>
</feature>
<organism evidence="3 4">
    <name type="scientific">Hebeloma cylindrosporum</name>
    <dbReference type="NCBI Taxonomy" id="76867"/>
    <lineage>
        <taxon>Eukaryota</taxon>
        <taxon>Fungi</taxon>
        <taxon>Dikarya</taxon>
        <taxon>Basidiomycota</taxon>
        <taxon>Agaricomycotina</taxon>
        <taxon>Agaricomycetes</taxon>
        <taxon>Agaricomycetidae</taxon>
        <taxon>Agaricales</taxon>
        <taxon>Agaricineae</taxon>
        <taxon>Hymenogastraceae</taxon>
        <taxon>Hebeloma</taxon>
    </lineage>
</organism>
<feature type="domain" description="C2" evidence="2">
    <location>
        <begin position="1"/>
        <end position="121"/>
    </location>
</feature>
<dbReference type="OrthoDB" id="270970at2759"/>
<keyword evidence="4" id="KW-1185">Reference proteome</keyword>
<evidence type="ECO:0000256" key="1">
    <source>
        <dbReference type="SAM" id="MobiDB-lite"/>
    </source>
</evidence>
<evidence type="ECO:0000313" key="3">
    <source>
        <dbReference type="EMBL" id="KIM40485.1"/>
    </source>
</evidence>
<dbReference type="InterPro" id="IPR035892">
    <property type="entry name" value="C2_domain_sf"/>
</dbReference>
<evidence type="ECO:0000313" key="4">
    <source>
        <dbReference type="Proteomes" id="UP000053424"/>
    </source>
</evidence>
<dbReference type="InterPro" id="IPR000008">
    <property type="entry name" value="C2_dom"/>
</dbReference>
<dbReference type="InterPro" id="IPR037791">
    <property type="entry name" value="C2_fungal_Inn1"/>
</dbReference>
<reference evidence="4" key="2">
    <citation type="submission" date="2015-01" db="EMBL/GenBank/DDBJ databases">
        <title>Evolutionary Origins and Diversification of the Mycorrhizal Mutualists.</title>
        <authorList>
            <consortium name="DOE Joint Genome Institute"/>
            <consortium name="Mycorrhizal Genomics Consortium"/>
            <person name="Kohler A."/>
            <person name="Kuo A."/>
            <person name="Nagy L.G."/>
            <person name="Floudas D."/>
            <person name="Copeland A."/>
            <person name="Barry K.W."/>
            <person name="Cichocki N."/>
            <person name="Veneault-Fourrey C."/>
            <person name="LaButti K."/>
            <person name="Lindquist E.A."/>
            <person name="Lipzen A."/>
            <person name="Lundell T."/>
            <person name="Morin E."/>
            <person name="Murat C."/>
            <person name="Riley R."/>
            <person name="Ohm R."/>
            <person name="Sun H."/>
            <person name="Tunlid A."/>
            <person name="Henrissat B."/>
            <person name="Grigoriev I.V."/>
            <person name="Hibbett D.S."/>
            <person name="Martin F."/>
        </authorList>
    </citation>
    <scope>NUCLEOTIDE SEQUENCE [LARGE SCALE GENOMIC DNA]</scope>
    <source>
        <strain evidence="4">h7</strain>
    </source>
</reference>
<dbReference type="Pfam" id="PF00168">
    <property type="entry name" value="C2"/>
    <property type="match status" value="1"/>
</dbReference>
<feature type="compositionally biased region" description="Polar residues" evidence="1">
    <location>
        <begin position="185"/>
        <end position="199"/>
    </location>
</feature>
<dbReference type="PANTHER" id="PTHR47052:SF3">
    <property type="entry name" value="INGRESSION PROTEIN 1"/>
    <property type="match status" value="1"/>
</dbReference>
<reference evidence="3 4" key="1">
    <citation type="submission" date="2014-04" db="EMBL/GenBank/DDBJ databases">
        <authorList>
            <consortium name="DOE Joint Genome Institute"/>
            <person name="Kuo A."/>
            <person name="Gay G."/>
            <person name="Dore J."/>
            <person name="Kohler A."/>
            <person name="Nagy L.G."/>
            <person name="Floudas D."/>
            <person name="Copeland A."/>
            <person name="Barry K.W."/>
            <person name="Cichocki N."/>
            <person name="Veneault-Fourrey C."/>
            <person name="LaButti K."/>
            <person name="Lindquist E.A."/>
            <person name="Lipzen A."/>
            <person name="Lundell T."/>
            <person name="Morin E."/>
            <person name="Murat C."/>
            <person name="Sun H."/>
            <person name="Tunlid A."/>
            <person name="Henrissat B."/>
            <person name="Grigoriev I.V."/>
            <person name="Hibbett D.S."/>
            <person name="Martin F."/>
            <person name="Nordberg H.P."/>
            <person name="Cantor M.N."/>
            <person name="Hua S.X."/>
        </authorList>
    </citation>
    <scope>NUCLEOTIDE SEQUENCE [LARGE SCALE GENOMIC DNA]</scope>
    <source>
        <strain evidence="4">h7</strain>
    </source>
</reference>
<evidence type="ECO:0000259" key="2">
    <source>
        <dbReference type="PROSITE" id="PS50004"/>
    </source>
</evidence>
<feature type="compositionally biased region" description="Low complexity" evidence="1">
    <location>
        <begin position="239"/>
        <end position="262"/>
    </location>
</feature>
<feature type="region of interest" description="Disordered" evidence="1">
    <location>
        <begin position="429"/>
        <end position="536"/>
    </location>
</feature>
<proteinExistence type="predicted"/>
<sequence length="575" mass="61831">MSKTTINLDDTLDKEDSIGTLIVVLLKARNLNDKHKFRKQDVFAQASLNGAQKKTHVDIKGGQHPEWDGEVRFTIMKNATAKYRKLEVSCYAQEPRSEDLLGKGIVDISETLRTGEFDDWVPLDIDGVARGELYLEMTYYANTPPPAPSVAAAAPNKLLSAVQSQHNALTRRPSKLSPADRLSRIPQQQPQGYLQSRPENQLPPRSPQSPTYPVGPSPPAKGRYDTLAVADARPNPYLSSGPRPGSSGQGQHQQPAAPGLPAFLRPGSGGQQSAPTPIPHAPGHVRHSSDGAIPSNSYGSPNRYAASLPHVPGSVSPPNPYIGGTTPPSNPYLGNNGSSHNPYIGGGNTLAPTPAPGPPSAYSPAPQPINTAVPPVQGHYTTYGHPQQPPAGAPLLWRSDNMSPPLEAPSNGSFYFPIPVVSPARESFNHYNARPGPSPAPLSMDMAYHQRPSPPRDERDLQARYQTPLPLPPGAERPLPKSAPPPAPDPAPAPAPRPVYSRTPTPPPKNSTPVPVPDRTRVEAQRRAEEEAARRREQELKDLELAMQLDRELNLAEERAAAVAASTRPGMPGSW</sequence>
<dbReference type="EMBL" id="KN831782">
    <property type="protein sequence ID" value="KIM40485.1"/>
    <property type="molecule type" value="Genomic_DNA"/>
</dbReference>
<name>A0A0C3BUY8_HEBCY</name>
<gene>
    <name evidence="3" type="ORF">M413DRAFT_445935</name>
</gene>
<dbReference type="InterPro" id="IPR052981">
    <property type="entry name" value="Ingression_C2_domain"/>
</dbReference>
<dbReference type="Gene3D" id="2.60.40.150">
    <property type="entry name" value="C2 domain"/>
    <property type="match status" value="1"/>
</dbReference>
<dbReference type="PANTHER" id="PTHR47052">
    <property type="entry name" value="CONSERVED SERINE PROLINE-RICH PROTEIN (AFU_ORTHOLOGUE AFUA_2G01790)"/>
    <property type="match status" value="1"/>
</dbReference>
<dbReference type="SMART" id="SM00239">
    <property type="entry name" value="C2"/>
    <property type="match status" value="1"/>
</dbReference>
<dbReference type="SUPFAM" id="SSF49562">
    <property type="entry name" value="C2 domain (Calcium/lipid-binding domain, CaLB)"/>
    <property type="match status" value="1"/>
</dbReference>
<feature type="compositionally biased region" description="Polar residues" evidence="1">
    <location>
        <begin position="332"/>
        <end position="341"/>
    </location>
</feature>
<dbReference type="HOGENOM" id="CLU_515908_0_0_1"/>
<dbReference type="CDD" id="cd08681">
    <property type="entry name" value="C2_fungal_Inn1p-like"/>
    <property type="match status" value="1"/>
</dbReference>
<dbReference type="STRING" id="686832.A0A0C3BUY8"/>
<feature type="compositionally biased region" description="Pro residues" evidence="1">
    <location>
        <begin position="504"/>
        <end position="516"/>
    </location>
</feature>
<dbReference type="Proteomes" id="UP000053424">
    <property type="component" value="Unassembled WGS sequence"/>
</dbReference>
<dbReference type="PROSITE" id="PS50004">
    <property type="entry name" value="C2"/>
    <property type="match status" value="1"/>
</dbReference>
<feature type="region of interest" description="Disordered" evidence="1">
    <location>
        <begin position="164"/>
        <end position="404"/>
    </location>
</feature>